<dbReference type="Gene3D" id="2.170.130.10">
    <property type="entry name" value="TonB-dependent receptor, plug domain"/>
    <property type="match status" value="1"/>
</dbReference>
<evidence type="ECO:0000313" key="4">
    <source>
        <dbReference type="EMBL" id="MVM29819.1"/>
    </source>
</evidence>
<dbReference type="Gene3D" id="2.60.40.1120">
    <property type="entry name" value="Carboxypeptidase-like, regulatory domain"/>
    <property type="match status" value="1"/>
</dbReference>
<feature type="chain" id="PRO_5029574828" evidence="2">
    <location>
        <begin position="32"/>
        <end position="1181"/>
    </location>
</feature>
<dbReference type="SUPFAM" id="SSF56935">
    <property type="entry name" value="Porins"/>
    <property type="match status" value="1"/>
</dbReference>
<keyword evidence="1" id="KW-0812">Transmembrane</keyword>
<dbReference type="EMBL" id="WPIN01000002">
    <property type="protein sequence ID" value="MVM29819.1"/>
    <property type="molecule type" value="Genomic_DNA"/>
</dbReference>
<keyword evidence="2" id="KW-0732">Signal</keyword>
<comment type="subcellular location">
    <subcellularLocation>
        <location evidence="1">Cell outer membrane</location>
        <topology evidence="1">Multi-pass membrane protein</topology>
    </subcellularLocation>
</comment>
<evidence type="ECO:0000256" key="2">
    <source>
        <dbReference type="SAM" id="SignalP"/>
    </source>
</evidence>
<proteinExistence type="inferred from homology"/>
<keyword evidence="1" id="KW-0998">Cell outer membrane</keyword>
<name>A0A7K1S7S4_9BACT</name>
<accession>A0A7K1S7S4</accession>
<dbReference type="SUPFAM" id="SSF49464">
    <property type="entry name" value="Carboxypeptidase regulatory domain-like"/>
    <property type="match status" value="1"/>
</dbReference>
<evidence type="ECO:0000313" key="5">
    <source>
        <dbReference type="Proteomes" id="UP000436006"/>
    </source>
</evidence>
<dbReference type="GO" id="GO:0009279">
    <property type="term" value="C:cell outer membrane"/>
    <property type="evidence" value="ECO:0007669"/>
    <property type="project" value="UniProtKB-SubCell"/>
</dbReference>
<feature type="signal peptide" evidence="2">
    <location>
        <begin position="1"/>
        <end position="31"/>
    </location>
</feature>
<keyword evidence="1" id="KW-1134">Transmembrane beta strand</keyword>
<sequence>MKTMHWRQSFLKTRFAKLGLLVWFSASVALAQTPLASLTGRVLDAKTGEPLPFATVYLNNSSQGTNADQNGVYKLASVPLGNHELVGSVLGYQTTRLPLRLTDTRQRTLDIKLEPADQSLASVTVTARHNQSWARQLRTFSRELLGNQPQARQCQITNPNVLSFQEEKGHLRVQASEPLIIENRALGYRLYYDLLYFDLYQGKMQFAGASRFEEIKAPDTRQQARWQANRMNVYRGSLQHLLASLLTGTHEQAGYLVYRTPLTNEGVNRALPFVKTRDRQYISREQTATLFKPGELPFERRLVSDQPLEVYYNRVYAANSPYRDSPYAYSMLILPKGSLELTTNGWITQGNGLDVRGYMGNDRLATLLPADWAPTDGEMLISESVAAGRPGRADARLDTLVANRRRQYERTPPVVYVQTDKAFYCTGDQLWLSAYVIDPARQLPIAGRTGTPLHLELVTSGGQRVQHQWLRLIDGRAAASFRLADTLSSDTYFLRAYTDLDQPANGPAFECSFPVYNLSQLNTKQSVGKSDLAKVVFKSAGKPLSDSLDVQFLPEGGRWLAGVVGRLGIKALRPNGKGSLVSGRIVDQTGLEVARFSTNSLGMGQVSLSPQSGQHYRALIDLNGATQTVPLPDVESEGWALAADAVSDSSRVIISIRATGRYSQQPVYLTLQSREQLAYRQKWLLTKGEAKFTLSTAALPPGVCRLTVWDTTNQPRAERLIFIPERSERIQMRVTTAKPQYEPRQEVVIGLQFRDSEGYPVAGSWSAAVTDADQLPADTNRVDLRTYMLLTSGLRGTIESPAYYIEPEHLGDLDNLLLTQGWRRLPSASVVDSTGGWTLSGHVRDKQGNLLTQKTMLLWLGKGDQQQIRSVTTDNQGQFQVSSLLLTDSVPVQARVFSTGLAGAAITFDTPGGHFNTPVLTDSYSSLPTNLLTQASSRQAAWPALYRDSTARQLAEVTVRAMKPPPERPIDVERSSLHAGYDAVIRVDENSPSFANVFELMMGRLPGASIIPNPMGGGYSVTIRGPSSFGNSGPLYLLDGVYADQTVLLQVDPRTVSRVELLKNPTTAGIYGARAAGGVIAVYTKKGNNDQLAKPSSTAVTVFGFVTPREFYVPRYESSPVDTHQDRRDMLFWQPLGQTDTDGLGRLIFPLSDTAKRLRIVLQGLTNEGVPMAFTWELPVR</sequence>
<keyword evidence="1" id="KW-0472">Membrane</keyword>
<protein>
    <submittedName>
        <fullName evidence="4">TonB-dependent receptor plug domain-containing protein</fullName>
    </submittedName>
</protein>
<keyword evidence="5" id="KW-1185">Reference proteome</keyword>
<keyword evidence="4" id="KW-0675">Receptor</keyword>
<dbReference type="InterPro" id="IPR012910">
    <property type="entry name" value="Plug_dom"/>
</dbReference>
<organism evidence="4 5">
    <name type="scientific">Spirosoma arboris</name>
    <dbReference type="NCBI Taxonomy" id="2682092"/>
    <lineage>
        <taxon>Bacteria</taxon>
        <taxon>Pseudomonadati</taxon>
        <taxon>Bacteroidota</taxon>
        <taxon>Cytophagia</taxon>
        <taxon>Cytophagales</taxon>
        <taxon>Cytophagaceae</taxon>
        <taxon>Spirosoma</taxon>
    </lineage>
</organism>
<dbReference type="Pfam" id="PF07715">
    <property type="entry name" value="Plug"/>
    <property type="match status" value="1"/>
</dbReference>
<dbReference type="AlphaFoldDB" id="A0A7K1S7S4"/>
<dbReference type="PROSITE" id="PS52016">
    <property type="entry name" value="TONB_DEPENDENT_REC_3"/>
    <property type="match status" value="1"/>
</dbReference>
<dbReference type="InterPro" id="IPR039426">
    <property type="entry name" value="TonB-dep_rcpt-like"/>
</dbReference>
<gene>
    <name evidence="4" type="ORF">GO755_07235</name>
</gene>
<evidence type="ECO:0000256" key="1">
    <source>
        <dbReference type="PROSITE-ProRule" id="PRU01360"/>
    </source>
</evidence>
<evidence type="ECO:0000259" key="3">
    <source>
        <dbReference type="Pfam" id="PF07715"/>
    </source>
</evidence>
<keyword evidence="1" id="KW-0813">Transport</keyword>
<comment type="similarity">
    <text evidence="1">Belongs to the TonB-dependent receptor family.</text>
</comment>
<feature type="domain" description="TonB-dependent receptor plug" evidence="3">
    <location>
        <begin position="996"/>
        <end position="1079"/>
    </location>
</feature>
<dbReference type="InterPro" id="IPR037066">
    <property type="entry name" value="Plug_dom_sf"/>
</dbReference>
<reference evidence="4 5" key="1">
    <citation type="submission" date="2019-12" db="EMBL/GenBank/DDBJ databases">
        <title>Spirosoma sp. HMF4905 genome sequencing and assembly.</title>
        <authorList>
            <person name="Kang H."/>
            <person name="Cha I."/>
            <person name="Kim H."/>
            <person name="Joh K."/>
        </authorList>
    </citation>
    <scope>NUCLEOTIDE SEQUENCE [LARGE SCALE GENOMIC DNA]</scope>
    <source>
        <strain evidence="4 5">HMF4905</strain>
    </source>
</reference>
<dbReference type="InterPro" id="IPR008969">
    <property type="entry name" value="CarboxyPept-like_regulatory"/>
</dbReference>
<dbReference type="Proteomes" id="UP000436006">
    <property type="component" value="Unassembled WGS sequence"/>
</dbReference>
<comment type="caution">
    <text evidence="4">The sequence shown here is derived from an EMBL/GenBank/DDBJ whole genome shotgun (WGS) entry which is preliminary data.</text>
</comment>
<dbReference type="Pfam" id="PF13715">
    <property type="entry name" value="CarbopepD_reg_2"/>
    <property type="match status" value="1"/>
</dbReference>